<comment type="caution">
    <text evidence="8">The sequence shown here is derived from an EMBL/GenBank/DDBJ whole genome shotgun (WGS) entry which is preliminary data.</text>
</comment>
<feature type="domain" description="RING-type" evidence="7">
    <location>
        <begin position="233"/>
        <end position="282"/>
    </location>
</feature>
<evidence type="ECO:0000313" key="8">
    <source>
        <dbReference type="EMBL" id="PON98061.1"/>
    </source>
</evidence>
<comment type="catalytic activity">
    <reaction evidence="1">
        <text>S-ubiquitinyl-[E2 ubiquitin-conjugating enzyme]-L-cysteine + [acceptor protein]-L-lysine = [E2 ubiquitin-conjugating enzyme]-L-cysteine + N(6)-ubiquitinyl-[acceptor protein]-L-lysine.</text>
        <dbReference type="EC" id="2.3.2.27"/>
    </reaction>
</comment>
<evidence type="ECO:0000256" key="4">
    <source>
        <dbReference type="ARBA" id="ARBA00022771"/>
    </source>
</evidence>
<dbReference type="InterPro" id="IPR013083">
    <property type="entry name" value="Znf_RING/FYVE/PHD"/>
</dbReference>
<keyword evidence="5" id="KW-0862">Zinc</keyword>
<dbReference type="Gene3D" id="3.30.40.10">
    <property type="entry name" value="Zinc/RING finger domain, C3HC4 (zinc finger)"/>
    <property type="match status" value="1"/>
</dbReference>
<sequence>MAASNSDPMLMSNNHGLFIVQSNQDDNDPIILSRLHDQNEYYFLFRLNNRLDNGVSTFTLPSSPIISRREYFAHAPSITRDMLISLLVETACVESYASEIVSNASAMASNPNFANCRVLTLTVNIFTRRTSPLGEPIGVPISDGLLNEVEINDQQPSNDDDESQENDGSSFFEEEMIAPNISDGMEYYLLQAIAHSFGESEEFFRTVPASKSSVEALKEAKVDDLGATTVQQCSICLEKLWFEEDINNINDSKVVRMPCSHLYHTDCIVEWLETSHLCPLCRYAMPT</sequence>
<keyword evidence="3" id="KW-0479">Metal-binding</keyword>
<gene>
    <name evidence="8" type="ORF">TorRG33x02_061350</name>
</gene>
<dbReference type="PROSITE" id="PS50089">
    <property type="entry name" value="ZF_RING_2"/>
    <property type="match status" value="1"/>
</dbReference>
<reference evidence="9" key="1">
    <citation type="submission" date="2016-06" db="EMBL/GenBank/DDBJ databases">
        <title>Parallel loss of symbiosis genes in relatives of nitrogen-fixing non-legume Parasponia.</title>
        <authorList>
            <person name="Van Velzen R."/>
            <person name="Holmer R."/>
            <person name="Bu F."/>
            <person name="Rutten L."/>
            <person name="Van Zeijl A."/>
            <person name="Liu W."/>
            <person name="Santuari L."/>
            <person name="Cao Q."/>
            <person name="Sharma T."/>
            <person name="Shen D."/>
            <person name="Roswanjaya Y."/>
            <person name="Wardhani T."/>
            <person name="Kalhor M.S."/>
            <person name="Jansen J."/>
            <person name="Van den Hoogen J."/>
            <person name="Gungor B."/>
            <person name="Hartog M."/>
            <person name="Hontelez J."/>
            <person name="Verver J."/>
            <person name="Yang W.-C."/>
            <person name="Schijlen E."/>
            <person name="Repin R."/>
            <person name="Schilthuizen M."/>
            <person name="Schranz E."/>
            <person name="Heidstra R."/>
            <person name="Miyata K."/>
            <person name="Fedorova E."/>
            <person name="Kohlen W."/>
            <person name="Bisseling T."/>
            <person name="Smit S."/>
            <person name="Geurts R."/>
        </authorList>
    </citation>
    <scope>NUCLEOTIDE SEQUENCE [LARGE SCALE GENOMIC DNA]</scope>
    <source>
        <strain evidence="9">cv. RG33-2</strain>
    </source>
</reference>
<dbReference type="GO" id="GO:0008270">
    <property type="term" value="F:zinc ion binding"/>
    <property type="evidence" value="ECO:0007669"/>
    <property type="project" value="UniProtKB-KW"/>
</dbReference>
<proteinExistence type="predicted"/>
<dbReference type="SMART" id="SM00184">
    <property type="entry name" value="RING"/>
    <property type="match status" value="1"/>
</dbReference>
<evidence type="ECO:0000256" key="6">
    <source>
        <dbReference type="PROSITE-ProRule" id="PRU00175"/>
    </source>
</evidence>
<evidence type="ECO:0000256" key="5">
    <source>
        <dbReference type="ARBA" id="ARBA00022833"/>
    </source>
</evidence>
<dbReference type="AlphaFoldDB" id="A0A2P5FJT4"/>
<evidence type="ECO:0000256" key="2">
    <source>
        <dbReference type="ARBA" id="ARBA00012483"/>
    </source>
</evidence>
<dbReference type="SUPFAM" id="SSF57850">
    <property type="entry name" value="RING/U-box"/>
    <property type="match status" value="1"/>
</dbReference>
<evidence type="ECO:0000313" key="9">
    <source>
        <dbReference type="Proteomes" id="UP000237000"/>
    </source>
</evidence>
<accession>A0A2P5FJT4</accession>
<keyword evidence="4 6" id="KW-0863">Zinc-finger</keyword>
<dbReference type="EMBL" id="JXTC01000027">
    <property type="protein sequence ID" value="PON98061.1"/>
    <property type="molecule type" value="Genomic_DNA"/>
</dbReference>
<dbReference type="Pfam" id="PF13639">
    <property type="entry name" value="zf-RING_2"/>
    <property type="match status" value="1"/>
</dbReference>
<name>A0A2P5FJT4_TREOI</name>
<dbReference type="GO" id="GO:0061630">
    <property type="term" value="F:ubiquitin protein ligase activity"/>
    <property type="evidence" value="ECO:0007669"/>
    <property type="project" value="UniProtKB-EC"/>
</dbReference>
<keyword evidence="9" id="KW-1185">Reference proteome</keyword>
<protein>
    <recommendedName>
        <fullName evidence="2">RING-type E3 ubiquitin transferase</fullName>
        <ecNumber evidence="2">2.3.2.27</ecNumber>
    </recommendedName>
</protein>
<dbReference type="EC" id="2.3.2.27" evidence="2"/>
<evidence type="ECO:0000256" key="1">
    <source>
        <dbReference type="ARBA" id="ARBA00000900"/>
    </source>
</evidence>
<evidence type="ECO:0000259" key="7">
    <source>
        <dbReference type="PROSITE" id="PS50089"/>
    </source>
</evidence>
<dbReference type="InParanoid" id="A0A2P5FJT4"/>
<dbReference type="PANTHER" id="PTHR15710">
    <property type="entry name" value="E3 UBIQUITIN-PROTEIN LIGASE PRAJA"/>
    <property type="match status" value="1"/>
</dbReference>
<organism evidence="8 9">
    <name type="scientific">Trema orientale</name>
    <name type="common">Charcoal tree</name>
    <name type="synonym">Celtis orientalis</name>
    <dbReference type="NCBI Taxonomy" id="63057"/>
    <lineage>
        <taxon>Eukaryota</taxon>
        <taxon>Viridiplantae</taxon>
        <taxon>Streptophyta</taxon>
        <taxon>Embryophyta</taxon>
        <taxon>Tracheophyta</taxon>
        <taxon>Spermatophyta</taxon>
        <taxon>Magnoliopsida</taxon>
        <taxon>eudicotyledons</taxon>
        <taxon>Gunneridae</taxon>
        <taxon>Pentapetalae</taxon>
        <taxon>rosids</taxon>
        <taxon>fabids</taxon>
        <taxon>Rosales</taxon>
        <taxon>Cannabaceae</taxon>
        <taxon>Trema</taxon>
    </lineage>
</organism>
<dbReference type="GO" id="GO:0005737">
    <property type="term" value="C:cytoplasm"/>
    <property type="evidence" value="ECO:0007669"/>
    <property type="project" value="TreeGrafter"/>
</dbReference>
<dbReference type="InterPro" id="IPR001841">
    <property type="entry name" value="Znf_RING"/>
</dbReference>
<dbReference type="GO" id="GO:0016567">
    <property type="term" value="P:protein ubiquitination"/>
    <property type="evidence" value="ECO:0007669"/>
    <property type="project" value="TreeGrafter"/>
</dbReference>
<dbReference type="CDD" id="cd16454">
    <property type="entry name" value="RING-H2_PA-TM-RING"/>
    <property type="match status" value="1"/>
</dbReference>
<evidence type="ECO:0000256" key="3">
    <source>
        <dbReference type="ARBA" id="ARBA00022723"/>
    </source>
</evidence>
<dbReference type="PANTHER" id="PTHR15710:SF196">
    <property type="entry name" value="F6A14.12 PROTEIN-RELATED"/>
    <property type="match status" value="1"/>
</dbReference>
<dbReference type="Proteomes" id="UP000237000">
    <property type="component" value="Unassembled WGS sequence"/>
</dbReference>
<dbReference type="OrthoDB" id="4348522at2759"/>
<dbReference type="STRING" id="63057.A0A2P5FJT4"/>